<dbReference type="InterPro" id="IPR023214">
    <property type="entry name" value="HAD_sf"/>
</dbReference>
<proteinExistence type="predicted"/>
<accession>A0A2P9H9P0</accession>
<keyword evidence="1" id="KW-0732">Signal</keyword>
<evidence type="ECO:0000256" key="1">
    <source>
        <dbReference type="ARBA" id="ARBA00022729"/>
    </source>
</evidence>
<dbReference type="Gene3D" id="3.40.50.1000">
    <property type="entry name" value="HAD superfamily/HAD-like"/>
    <property type="match status" value="1"/>
</dbReference>
<evidence type="ECO:0000313" key="3">
    <source>
        <dbReference type="Proteomes" id="UP000000529"/>
    </source>
</evidence>
<reference evidence="2 3" key="1">
    <citation type="journal article" date="2004" name="Science">
        <title>Illuminating the evolutionary history of chlamydiae.</title>
        <authorList>
            <person name="Horn M."/>
            <person name="Collingro A."/>
            <person name="Schmitz-Esser S."/>
            <person name="Beier C.L."/>
            <person name="Purkhold U."/>
            <person name="Fartmann B."/>
            <person name="Brandt P."/>
            <person name="Nyakatura G.J."/>
            <person name="Droege M."/>
            <person name="Frishman D."/>
            <person name="Rattei T."/>
            <person name="Mewes H."/>
            <person name="Wagner M."/>
        </authorList>
    </citation>
    <scope>NUCLEOTIDE SEQUENCE [LARGE SCALE GENOMIC DNA]</scope>
    <source>
        <strain evidence="2 3">UWE25</strain>
    </source>
</reference>
<dbReference type="InterPro" id="IPR022565">
    <property type="entry name" value="DUF2608"/>
</dbReference>
<name>A0A2P9H9P0_PARUW</name>
<dbReference type="KEGG" id="pcu:PC_RS04005"/>
<keyword evidence="3" id="KW-1185">Reference proteome</keyword>
<dbReference type="OrthoDB" id="10006280at2"/>
<protein>
    <submittedName>
        <fullName evidence="2">Uncharacterized protein</fullName>
    </submittedName>
</protein>
<organism evidence="2 3">
    <name type="scientific">Protochlamydia amoebophila (strain UWE25)</name>
    <dbReference type="NCBI Taxonomy" id="264201"/>
    <lineage>
        <taxon>Bacteria</taxon>
        <taxon>Pseudomonadati</taxon>
        <taxon>Chlamydiota</taxon>
        <taxon>Chlamydiia</taxon>
        <taxon>Parachlamydiales</taxon>
        <taxon>Parachlamydiaceae</taxon>
        <taxon>Candidatus Protochlamydia</taxon>
    </lineage>
</organism>
<dbReference type="RefSeq" id="WP_044044914.1">
    <property type="nucleotide sequence ID" value="NC_005861.2"/>
</dbReference>
<dbReference type="STRING" id="264201.pc0833"/>
<dbReference type="AlphaFoldDB" id="A0A2P9H9P0"/>
<dbReference type="Pfam" id="PF11019">
    <property type="entry name" value="DUF2608"/>
    <property type="match status" value="1"/>
</dbReference>
<gene>
    <name evidence="2" type="ORF">PC_RS04005</name>
</gene>
<sequence>MKANTYLGSEDWYKFVTACNKSAIDLHYDAHYKWSIKVREFVAYESCENSLKIAKLIEKLRERHWTVVILTTRKKDMEHVTLQHIQQTGLPFTKEAIFDFMKKFAQEEQFPFMTKEEYQIAKSSNMI</sequence>
<dbReference type="Proteomes" id="UP000000529">
    <property type="component" value="Chromosome"/>
</dbReference>
<dbReference type="EMBL" id="BX908798">
    <property type="protein sequence ID" value="SPJ31718.1"/>
    <property type="molecule type" value="Genomic_DNA"/>
</dbReference>
<evidence type="ECO:0000313" key="2">
    <source>
        <dbReference type="EMBL" id="SPJ31718.1"/>
    </source>
</evidence>